<protein>
    <recommendedName>
        <fullName evidence="10">EGF-like domain-containing protein</fullName>
    </recommendedName>
</protein>
<dbReference type="InterPro" id="IPR050958">
    <property type="entry name" value="Cell_Adh-Cytoskel_Orgn"/>
</dbReference>
<evidence type="ECO:0000313" key="8">
    <source>
        <dbReference type="Proteomes" id="UP000050795"/>
    </source>
</evidence>
<dbReference type="SMART" id="SM00409">
    <property type="entry name" value="IG"/>
    <property type="match status" value="1"/>
</dbReference>
<dbReference type="GO" id="GO:0043025">
    <property type="term" value="C:neuronal cell body"/>
    <property type="evidence" value="ECO:0007669"/>
    <property type="project" value="TreeGrafter"/>
</dbReference>
<sequence>MFNVPIVQLSTLFITHLQTVPYQIFIMLIIRIPFTLIILIVLIIVYAHSEPILLGEVSRSERDLKQLRYDVYRSGEPYQCIPLSEDIHRLTQRSELIIAGRLRYHDRNENYGSISSGSSSSSNNYFNLTVMITTTYKTNYPIQQSQIIIGPVFLPDDKRRSGAGCLPAFFANAKYIFFLRKSIYTPNYYEPLCEAIEYSEYAEKKIYTHYCQDCVKPMIESIPNQILEYGYGMTVSCIATGMPTPKIIWIRDGKSLNLADKSVSVETFERSLGHVESILEIHNLILIDTGEYWCYAENALGIAKQRFLLKVKQNNRTIEKVMDELIPCSDEHKDYCLNGGQCYTYRNERVSFQCSCYTPYYGSKCERVAVDLNEYKFLEMTLSQRTRLLVIFGGLFIFTTVLLAAVLIIMWKKYFKRRNKSSNKGTAQTKTTHPVSSLPRNKVVGTLNDGSESYLINEHYHTGEQKTDTVSMSEDYLAQGVSSNYLFPTPHVYNAACYDNRPQNCVGLPTDMKATSSTSHDALSVGYRPSSSMDPAFDDAIHKPGNGINPLQSRSFVTDWNTRRQISSQKLGSTRDRLPMLAENSNAQLNTDRYQNYANSINRQERLGHDRKLSVNLISSSSSFVQSNT</sequence>
<dbReference type="FunFam" id="2.60.40.10:FF:000032">
    <property type="entry name" value="palladin isoform X1"/>
    <property type="match status" value="1"/>
</dbReference>
<evidence type="ECO:0000256" key="5">
    <source>
        <dbReference type="SAM" id="Phobius"/>
    </source>
</evidence>
<dbReference type="Pfam" id="PF13927">
    <property type="entry name" value="Ig_3"/>
    <property type="match status" value="1"/>
</dbReference>
<evidence type="ECO:0008006" key="10">
    <source>
        <dbReference type="Google" id="ProtNLM"/>
    </source>
</evidence>
<dbReference type="InterPro" id="IPR007110">
    <property type="entry name" value="Ig-like_dom"/>
</dbReference>
<evidence type="ECO:0000259" key="7">
    <source>
        <dbReference type="PROSITE" id="PS50835"/>
    </source>
</evidence>
<dbReference type="GO" id="GO:0030424">
    <property type="term" value="C:axon"/>
    <property type="evidence" value="ECO:0007669"/>
    <property type="project" value="TreeGrafter"/>
</dbReference>
<dbReference type="PANTHER" id="PTHR45080:SF27">
    <property type="entry name" value="NEURAL CELL ADHESION MOLECULE 1-LIKE"/>
    <property type="match status" value="1"/>
</dbReference>
<feature type="region of interest" description="Disordered" evidence="4">
    <location>
        <begin position="422"/>
        <end position="442"/>
    </location>
</feature>
<evidence type="ECO:0000256" key="3">
    <source>
        <dbReference type="PROSITE-ProRule" id="PRU00076"/>
    </source>
</evidence>
<name>A0AA85IWF6_TRIRE</name>
<organism evidence="8 9">
    <name type="scientific">Trichobilharzia regenti</name>
    <name type="common">Nasal bird schistosome</name>
    <dbReference type="NCBI Taxonomy" id="157069"/>
    <lineage>
        <taxon>Eukaryota</taxon>
        <taxon>Metazoa</taxon>
        <taxon>Spiralia</taxon>
        <taxon>Lophotrochozoa</taxon>
        <taxon>Platyhelminthes</taxon>
        <taxon>Trematoda</taxon>
        <taxon>Digenea</taxon>
        <taxon>Strigeidida</taxon>
        <taxon>Schistosomatoidea</taxon>
        <taxon>Schistosomatidae</taxon>
        <taxon>Trichobilharzia</taxon>
    </lineage>
</organism>
<feature type="domain" description="Ig-like" evidence="7">
    <location>
        <begin position="217"/>
        <end position="298"/>
    </location>
</feature>
<reference evidence="9" key="2">
    <citation type="submission" date="2023-11" db="UniProtKB">
        <authorList>
            <consortium name="WormBaseParasite"/>
        </authorList>
    </citation>
    <scope>IDENTIFICATION</scope>
</reference>
<feature type="domain" description="EGF-like" evidence="6">
    <location>
        <begin position="324"/>
        <end position="366"/>
    </location>
</feature>
<dbReference type="GO" id="GO:0007156">
    <property type="term" value="P:homophilic cell adhesion via plasma membrane adhesion molecules"/>
    <property type="evidence" value="ECO:0007669"/>
    <property type="project" value="TreeGrafter"/>
</dbReference>
<dbReference type="InterPro" id="IPR013783">
    <property type="entry name" value="Ig-like_fold"/>
</dbReference>
<dbReference type="WBParaSite" id="TREG1_124900.1">
    <property type="protein sequence ID" value="TREG1_124900.1"/>
    <property type="gene ID" value="TREG1_124900"/>
</dbReference>
<dbReference type="PROSITE" id="PS50026">
    <property type="entry name" value="EGF_3"/>
    <property type="match status" value="1"/>
</dbReference>
<keyword evidence="1 3" id="KW-1015">Disulfide bond</keyword>
<keyword evidence="3" id="KW-0245">EGF-like domain</keyword>
<keyword evidence="5" id="KW-0812">Transmembrane</keyword>
<keyword evidence="8" id="KW-1185">Reference proteome</keyword>
<keyword evidence="5" id="KW-1133">Transmembrane helix</keyword>
<feature type="transmembrane region" description="Helical" evidence="5">
    <location>
        <begin position="388"/>
        <end position="411"/>
    </location>
</feature>
<dbReference type="PROSITE" id="PS50835">
    <property type="entry name" value="IG_LIKE"/>
    <property type="match status" value="1"/>
</dbReference>
<accession>A0AA85IWF6</accession>
<dbReference type="PANTHER" id="PTHR45080">
    <property type="entry name" value="CONTACTIN 5"/>
    <property type="match status" value="1"/>
</dbReference>
<dbReference type="SUPFAM" id="SSF48726">
    <property type="entry name" value="Immunoglobulin"/>
    <property type="match status" value="1"/>
</dbReference>
<dbReference type="InterPro" id="IPR036179">
    <property type="entry name" value="Ig-like_dom_sf"/>
</dbReference>
<dbReference type="SMART" id="SM00408">
    <property type="entry name" value="IGc2"/>
    <property type="match status" value="1"/>
</dbReference>
<dbReference type="InterPro" id="IPR003598">
    <property type="entry name" value="Ig_sub2"/>
</dbReference>
<evidence type="ECO:0000256" key="2">
    <source>
        <dbReference type="ARBA" id="ARBA00023319"/>
    </source>
</evidence>
<dbReference type="InterPro" id="IPR003599">
    <property type="entry name" value="Ig_sub"/>
</dbReference>
<comment type="caution">
    <text evidence="3">Lacks conserved residue(s) required for the propagation of feature annotation.</text>
</comment>
<proteinExistence type="predicted"/>
<dbReference type="AlphaFoldDB" id="A0AA85IWF6"/>
<keyword evidence="2" id="KW-0393">Immunoglobulin domain</keyword>
<feature type="disulfide bond" evidence="3">
    <location>
        <begin position="356"/>
        <end position="365"/>
    </location>
</feature>
<dbReference type="SUPFAM" id="SSF57196">
    <property type="entry name" value="EGF/Laminin"/>
    <property type="match status" value="1"/>
</dbReference>
<dbReference type="GO" id="GO:0050808">
    <property type="term" value="P:synapse organization"/>
    <property type="evidence" value="ECO:0007669"/>
    <property type="project" value="TreeGrafter"/>
</dbReference>
<dbReference type="Gene3D" id="2.60.40.10">
    <property type="entry name" value="Immunoglobulins"/>
    <property type="match status" value="1"/>
</dbReference>
<dbReference type="Proteomes" id="UP000050795">
    <property type="component" value="Unassembled WGS sequence"/>
</dbReference>
<dbReference type="InterPro" id="IPR000742">
    <property type="entry name" value="EGF"/>
</dbReference>
<evidence type="ECO:0000259" key="6">
    <source>
        <dbReference type="PROSITE" id="PS50026"/>
    </source>
</evidence>
<dbReference type="CDD" id="cd00054">
    <property type="entry name" value="EGF_CA"/>
    <property type="match status" value="1"/>
</dbReference>
<evidence type="ECO:0000256" key="1">
    <source>
        <dbReference type="ARBA" id="ARBA00023157"/>
    </source>
</evidence>
<dbReference type="PROSITE" id="PS00022">
    <property type="entry name" value="EGF_1"/>
    <property type="match status" value="1"/>
</dbReference>
<dbReference type="GO" id="GO:0005886">
    <property type="term" value="C:plasma membrane"/>
    <property type="evidence" value="ECO:0007669"/>
    <property type="project" value="TreeGrafter"/>
</dbReference>
<feature type="compositionally biased region" description="Polar residues" evidence="4">
    <location>
        <begin position="422"/>
        <end position="439"/>
    </location>
</feature>
<evidence type="ECO:0000313" key="9">
    <source>
        <dbReference type="WBParaSite" id="TREG1_124900.1"/>
    </source>
</evidence>
<reference evidence="8" key="1">
    <citation type="submission" date="2022-06" db="EMBL/GenBank/DDBJ databases">
        <authorList>
            <person name="Berger JAMES D."/>
            <person name="Berger JAMES D."/>
        </authorList>
    </citation>
    <scope>NUCLEOTIDE SEQUENCE [LARGE SCALE GENOMIC DNA]</scope>
</reference>
<dbReference type="PROSITE" id="PS01186">
    <property type="entry name" value="EGF_2"/>
    <property type="match status" value="1"/>
</dbReference>
<dbReference type="GO" id="GO:0008046">
    <property type="term" value="F:axon guidance receptor activity"/>
    <property type="evidence" value="ECO:0007669"/>
    <property type="project" value="TreeGrafter"/>
</dbReference>
<keyword evidence="5" id="KW-0472">Membrane</keyword>
<evidence type="ECO:0000256" key="4">
    <source>
        <dbReference type="SAM" id="MobiDB-lite"/>
    </source>
</evidence>
<dbReference type="Gene3D" id="2.10.25.10">
    <property type="entry name" value="Laminin"/>
    <property type="match status" value="1"/>
</dbReference>
<dbReference type="SMART" id="SM00181">
    <property type="entry name" value="EGF"/>
    <property type="match status" value="1"/>
</dbReference>
<feature type="transmembrane region" description="Helical" evidence="5">
    <location>
        <begin position="20"/>
        <end position="46"/>
    </location>
</feature>